<organism evidence="9 10">
    <name type="scientific">Fusarium avenaceum</name>
    <dbReference type="NCBI Taxonomy" id="40199"/>
    <lineage>
        <taxon>Eukaryota</taxon>
        <taxon>Fungi</taxon>
        <taxon>Dikarya</taxon>
        <taxon>Ascomycota</taxon>
        <taxon>Pezizomycotina</taxon>
        <taxon>Sordariomycetes</taxon>
        <taxon>Hypocreomycetidae</taxon>
        <taxon>Hypocreales</taxon>
        <taxon>Nectriaceae</taxon>
        <taxon>Fusarium</taxon>
        <taxon>Fusarium tricinctum species complex</taxon>
    </lineage>
</organism>
<keyword evidence="10" id="KW-1185">Reference proteome</keyword>
<comment type="similarity">
    <text evidence="5">Belongs to the SAT4 family.</text>
</comment>
<dbReference type="Pfam" id="PF20684">
    <property type="entry name" value="Fung_rhodopsin"/>
    <property type="match status" value="1"/>
</dbReference>
<dbReference type="PANTHER" id="PTHR33048">
    <property type="entry name" value="PTH11-LIKE INTEGRAL MEMBRANE PROTEIN (AFU_ORTHOLOGUE AFUA_5G11245)"/>
    <property type="match status" value="1"/>
</dbReference>
<gene>
    <name evidence="9" type="ORF">KAF25_004543</name>
</gene>
<keyword evidence="4 7" id="KW-0472">Membrane</keyword>
<evidence type="ECO:0000256" key="2">
    <source>
        <dbReference type="ARBA" id="ARBA00022692"/>
    </source>
</evidence>
<evidence type="ECO:0000256" key="6">
    <source>
        <dbReference type="SAM" id="MobiDB-lite"/>
    </source>
</evidence>
<comment type="caution">
    <text evidence="9">The sequence shown here is derived from an EMBL/GenBank/DDBJ whole genome shotgun (WGS) entry which is preliminary data.</text>
</comment>
<comment type="subcellular location">
    <subcellularLocation>
        <location evidence="1">Membrane</location>
        <topology evidence="1">Multi-pass membrane protein</topology>
    </subcellularLocation>
</comment>
<feature type="domain" description="Rhodopsin" evidence="8">
    <location>
        <begin position="48"/>
        <end position="296"/>
    </location>
</feature>
<dbReference type="InterPro" id="IPR052337">
    <property type="entry name" value="SAT4-like"/>
</dbReference>
<feature type="transmembrane region" description="Helical" evidence="7">
    <location>
        <begin position="120"/>
        <end position="138"/>
    </location>
</feature>
<feature type="transmembrane region" description="Helical" evidence="7">
    <location>
        <begin position="145"/>
        <end position="170"/>
    </location>
</feature>
<feature type="compositionally biased region" description="Basic and acidic residues" evidence="6">
    <location>
        <begin position="382"/>
        <end position="395"/>
    </location>
</feature>
<dbReference type="EMBL" id="JAGPUO010000022">
    <property type="protein sequence ID" value="KAG5656267.1"/>
    <property type="molecule type" value="Genomic_DNA"/>
</dbReference>
<keyword evidence="2 7" id="KW-0812">Transmembrane</keyword>
<accession>A0A9P7GSU2</accession>
<protein>
    <recommendedName>
        <fullName evidence="8">Rhodopsin domain-containing protein</fullName>
    </recommendedName>
</protein>
<evidence type="ECO:0000256" key="1">
    <source>
        <dbReference type="ARBA" id="ARBA00004141"/>
    </source>
</evidence>
<dbReference type="AlphaFoldDB" id="A0A9P7GSU2"/>
<proteinExistence type="inferred from homology"/>
<evidence type="ECO:0000256" key="5">
    <source>
        <dbReference type="ARBA" id="ARBA00038359"/>
    </source>
</evidence>
<reference evidence="9" key="1">
    <citation type="submission" date="2021-04" db="EMBL/GenBank/DDBJ databases">
        <title>Draft genome of Fusarium avenaceum strain F156N33, isolated from an atmospheric sample in Virginia.</title>
        <authorList>
            <person name="Yang S."/>
            <person name="Vinatzer B.A."/>
            <person name="Coleman J."/>
        </authorList>
    </citation>
    <scope>NUCLEOTIDE SEQUENCE</scope>
    <source>
        <strain evidence="9">F156N33</strain>
    </source>
</reference>
<evidence type="ECO:0000256" key="4">
    <source>
        <dbReference type="ARBA" id="ARBA00023136"/>
    </source>
</evidence>
<feature type="region of interest" description="Disordered" evidence="6">
    <location>
        <begin position="334"/>
        <end position="358"/>
    </location>
</feature>
<feature type="non-terminal residue" evidence="9">
    <location>
        <position position="1"/>
    </location>
</feature>
<keyword evidence="3 7" id="KW-1133">Transmembrane helix</keyword>
<sequence>GQNLSGSEEAEDMVVLPRAGFDPKSSDGQPIFNLNVALIVITSALMIVRLYVRGIMTRSLGWDDLLAVFAWVKLTSCQGFVVCFSYLEIVLVASGVGSHMEDVPKETLSRMFSLFPIDKLVFLLSGGVVRLSILAFLARIKKDRVFTICIYGASTATIIVALATFFFALFSCTPVSDVFDASKPDRQCVSNFSIGRVRWAHAILASSLNIAILGLSVWVSRTINITQGKTVKLTLVFAIGVFAVVATITRLIFLLTNGSYTTDLTYKMVRIAPWFPLEVHAGLWCVCLATFHPLLEWDDTQRYDQYSMRKFSRSSGHDPTDDVWYRDYMTANPQVSINGPSREREPKGKRSASDASSTNGIIMLDNERGIKMTTEFSVHVEDRANTEEGLQDRVSRTPAWSAL</sequence>
<dbReference type="InterPro" id="IPR049326">
    <property type="entry name" value="Rhodopsin_dom_fungi"/>
</dbReference>
<feature type="compositionally biased region" description="Basic and acidic residues" evidence="6">
    <location>
        <begin position="341"/>
        <end position="352"/>
    </location>
</feature>
<feature type="transmembrane region" description="Helical" evidence="7">
    <location>
        <begin position="274"/>
        <end position="295"/>
    </location>
</feature>
<dbReference type="PANTHER" id="PTHR33048:SF47">
    <property type="entry name" value="INTEGRAL MEMBRANE PROTEIN-RELATED"/>
    <property type="match status" value="1"/>
</dbReference>
<evidence type="ECO:0000313" key="9">
    <source>
        <dbReference type="EMBL" id="KAG5656267.1"/>
    </source>
</evidence>
<dbReference type="GO" id="GO:0016020">
    <property type="term" value="C:membrane"/>
    <property type="evidence" value="ECO:0007669"/>
    <property type="project" value="UniProtKB-SubCell"/>
</dbReference>
<feature type="region of interest" description="Disordered" evidence="6">
    <location>
        <begin position="382"/>
        <end position="403"/>
    </location>
</feature>
<evidence type="ECO:0000256" key="3">
    <source>
        <dbReference type="ARBA" id="ARBA00022989"/>
    </source>
</evidence>
<evidence type="ECO:0000313" key="10">
    <source>
        <dbReference type="Proteomes" id="UP000782241"/>
    </source>
</evidence>
<name>A0A9P7GSU2_9HYPO</name>
<feature type="transmembrane region" description="Helical" evidence="7">
    <location>
        <begin position="199"/>
        <end position="219"/>
    </location>
</feature>
<dbReference type="Proteomes" id="UP000782241">
    <property type="component" value="Unassembled WGS sequence"/>
</dbReference>
<evidence type="ECO:0000259" key="8">
    <source>
        <dbReference type="Pfam" id="PF20684"/>
    </source>
</evidence>
<feature type="transmembrane region" description="Helical" evidence="7">
    <location>
        <begin position="231"/>
        <end position="254"/>
    </location>
</feature>
<evidence type="ECO:0000256" key="7">
    <source>
        <dbReference type="SAM" id="Phobius"/>
    </source>
</evidence>
<feature type="transmembrane region" description="Helical" evidence="7">
    <location>
        <begin position="31"/>
        <end position="52"/>
    </location>
</feature>
<feature type="transmembrane region" description="Helical" evidence="7">
    <location>
        <begin position="64"/>
        <end position="87"/>
    </location>
</feature>